<dbReference type="EMBL" id="ADEF01000021">
    <property type="protein sequence ID" value="EFA97836.1"/>
    <property type="molecule type" value="Genomic_DNA"/>
</dbReference>
<comment type="caution">
    <text evidence="1">The sequence shown here is derived from an EMBL/GenBank/DDBJ whole genome shotgun (WGS) entry which is preliminary data.</text>
</comment>
<organism evidence="1 2">
    <name type="scientific">Hoylesella timonensis CRIS 5C-B1</name>
    <dbReference type="NCBI Taxonomy" id="679189"/>
    <lineage>
        <taxon>Bacteria</taxon>
        <taxon>Pseudomonadati</taxon>
        <taxon>Bacteroidota</taxon>
        <taxon>Bacteroidia</taxon>
        <taxon>Bacteroidales</taxon>
        <taxon>Prevotellaceae</taxon>
        <taxon>Hoylesella</taxon>
    </lineage>
</organism>
<dbReference type="RefSeq" id="WP_008123217.1">
    <property type="nucleotide sequence ID" value="NZ_ADEF01000021.1"/>
</dbReference>
<protein>
    <submittedName>
        <fullName evidence="1">Uncharacterized protein</fullName>
    </submittedName>
</protein>
<dbReference type="GeneID" id="93331904"/>
<keyword evidence="2" id="KW-1185">Reference proteome</keyword>
<reference evidence="1 2" key="1">
    <citation type="submission" date="2009-12" db="EMBL/GenBank/DDBJ databases">
        <title>Genome Sequence of Prevotella timonensis CRIS 5C-B1.</title>
        <authorList>
            <person name="Durkin A.S."/>
            <person name="Madupu R."/>
            <person name="Torralba M."/>
            <person name="Methe B."/>
            <person name="Sutton G."/>
            <person name="Strausberg R.L."/>
            <person name="Nelson K.E."/>
        </authorList>
    </citation>
    <scope>NUCLEOTIDE SEQUENCE [LARGE SCALE GENOMIC DNA]</scope>
    <source>
        <strain evidence="1 2">CRIS 5C-B1</strain>
    </source>
</reference>
<dbReference type="Proteomes" id="UP000004001">
    <property type="component" value="Unassembled WGS sequence"/>
</dbReference>
<sequence>MPYFTPEELNPSEATLRLLKQLARTYRVAKTQHHHIAYCLN</sequence>
<evidence type="ECO:0000313" key="2">
    <source>
        <dbReference type="Proteomes" id="UP000004001"/>
    </source>
</evidence>
<name>D1VYC2_9BACT</name>
<proteinExistence type="predicted"/>
<evidence type="ECO:0000313" key="1">
    <source>
        <dbReference type="EMBL" id="EFA97836.1"/>
    </source>
</evidence>
<dbReference type="AlphaFoldDB" id="D1VYC2"/>
<gene>
    <name evidence="1" type="ORF">HMPREF9019_1645</name>
</gene>
<accession>D1VYC2</accession>